<dbReference type="CDD" id="cd09134">
    <property type="entry name" value="PLDc_PSS_G_neg_1"/>
    <property type="match status" value="1"/>
</dbReference>
<proteinExistence type="inferred from homology"/>
<evidence type="ECO:0000256" key="6">
    <source>
        <dbReference type="ARBA" id="ARBA00023209"/>
    </source>
</evidence>
<dbReference type="GO" id="GO:0032049">
    <property type="term" value="P:cardiolipin biosynthetic process"/>
    <property type="evidence" value="ECO:0007669"/>
    <property type="project" value="InterPro"/>
</dbReference>
<evidence type="ECO:0000256" key="2">
    <source>
        <dbReference type="ARBA" id="ARBA00022516"/>
    </source>
</evidence>
<dbReference type="SMART" id="SM00155">
    <property type="entry name" value="PLDc"/>
    <property type="match status" value="2"/>
</dbReference>
<keyword evidence="6" id="KW-0594">Phospholipid biosynthesis</keyword>
<protein>
    <submittedName>
        <fullName evidence="9">PssA protein</fullName>
    </submittedName>
</protein>
<dbReference type="SUPFAM" id="SSF56024">
    <property type="entry name" value="Phospholipase D/nuclease"/>
    <property type="match status" value="2"/>
</dbReference>
<keyword evidence="3" id="KW-0808">Transferase</keyword>
<dbReference type="GO" id="GO:0005829">
    <property type="term" value="C:cytosol"/>
    <property type="evidence" value="ECO:0007669"/>
    <property type="project" value="TreeGrafter"/>
</dbReference>
<accession>A0A126QF97</accession>
<dbReference type="PROSITE" id="PS50035">
    <property type="entry name" value="PLD"/>
    <property type="match status" value="1"/>
</dbReference>
<evidence type="ECO:0000256" key="7">
    <source>
        <dbReference type="ARBA" id="ARBA00023264"/>
    </source>
</evidence>
<comment type="similarity">
    <text evidence="1">Belongs to the CDP-alcohol phosphatidyltransferase class-II family.</text>
</comment>
<evidence type="ECO:0000259" key="8">
    <source>
        <dbReference type="PROSITE" id="PS50035"/>
    </source>
</evidence>
<evidence type="ECO:0000313" key="9">
    <source>
        <dbReference type="EMBL" id="AMK08509.1"/>
    </source>
</evidence>
<evidence type="ECO:0000256" key="3">
    <source>
        <dbReference type="ARBA" id="ARBA00022679"/>
    </source>
</evidence>
<dbReference type="Gene3D" id="3.30.870.10">
    <property type="entry name" value="Endonuclease Chain A"/>
    <property type="match status" value="2"/>
</dbReference>
<keyword evidence="7" id="KW-1208">Phospholipid metabolism</keyword>
<evidence type="ECO:0000256" key="1">
    <source>
        <dbReference type="ARBA" id="ARBA00010682"/>
    </source>
</evidence>
<keyword evidence="4" id="KW-0677">Repeat</keyword>
<dbReference type="EMBL" id="KP660670">
    <property type="protein sequence ID" value="AMK08509.1"/>
    <property type="molecule type" value="Genomic_DNA"/>
</dbReference>
<dbReference type="Pfam" id="PF13091">
    <property type="entry name" value="PLDc_2"/>
    <property type="match status" value="2"/>
</dbReference>
<dbReference type="CDD" id="cd09136">
    <property type="entry name" value="PLDc_PSS_G_neg_2"/>
    <property type="match status" value="1"/>
</dbReference>
<dbReference type="AlphaFoldDB" id="A0A126QF97"/>
<gene>
    <name evidence="9" type="primary">pssA</name>
</gene>
<reference evidence="9" key="1">
    <citation type="submission" date="2015-01" db="EMBL/GenBank/DDBJ databases">
        <title>Draft genome sequence of Pasteurella multocida isolated from alpaca pneumonia.</title>
        <authorList>
            <person name="Maturrano L."/>
            <person name="Hurtado R."/>
            <person name="Allasi N."/>
            <person name="Juscamayta E."/>
            <person name="Fernandez D."/>
            <person name="Maximiliano J."/>
            <person name="Rimac R."/>
            <person name="Rosadio R."/>
        </authorList>
    </citation>
    <scope>NUCLEOTIDE SEQUENCE</scope>
    <source>
        <strain evidence="9">UNMSM</strain>
    </source>
</reference>
<dbReference type="GO" id="GO:0003882">
    <property type="term" value="F:CDP-diacylglycerol-serine O-phosphatidyltransferase activity"/>
    <property type="evidence" value="ECO:0007669"/>
    <property type="project" value="TreeGrafter"/>
</dbReference>
<keyword evidence="5" id="KW-0443">Lipid metabolism</keyword>
<dbReference type="GO" id="GO:0008444">
    <property type="term" value="F:CDP-diacylglycerol-glycerol-3-phosphate 3-phosphatidyltransferase activity"/>
    <property type="evidence" value="ECO:0007669"/>
    <property type="project" value="InterPro"/>
</dbReference>
<dbReference type="PIRSF" id="PIRSF000850">
    <property type="entry name" value="Phospholipase_D_PSS"/>
    <property type="match status" value="1"/>
</dbReference>
<dbReference type="NCBIfam" id="NF006946">
    <property type="entry name" value="PRK09428.1"/>
    <property type="match status" value="1"/>
</dbReference>
<organism evidence="9">
    <name type="scientific">Pasteurella multocida</name>
    <dbReference type="NCBI Taxonomy" id="747"/>
    <lineage>
        <taxon>Bacteria</taxon>
        <taxon>Pseudomonadati</taxon>
        <taxon>Pseudomonadota</taxon>
        <taxon>Gammaproteobacteria</taxon>
        <taxon>Pasteurellales</taxon>
        <taxon>Pasteurellaceae</taxon>
        <taxon>Pasteurella</taxon>
    </lineage>
</organism>
<dbReference type="InterPro" id="IPR025202">
    <property type="entry name" value="PLD-like_dom"/>
</dbReference>
<name>A0A126QF97_PASMD</name>
<dbReference type="InterPro" id="IPR001736">
    <property type="entry name" value="PLipase_D/transphosphatidylase"/>
</dbReference>
<feature type="domain" description="PLD phosphodiesterase" evidence="8">
    <location>
        <begin position="362"/>
        <end position="389"/>
    </location>
</feature>
<dbReference type="PANTHER" id="PTHR12586:SF1">
    <property type="entry name" value="CDP-DIACYLGLYCEROL--GLYCEROL-3-PHOSPHATE 3-PHOSPHATIDYLTRANSFERASE, MITOCHONDRIAL"/>
    <property type="match status" value="1"/>
</dbReference>
<sequence>MIFMLINKTKRAKQNINRLFCLPLQAEHVEFIYSAAAFKQQILQLIKQAKSRIYVTALYWQHDEAGQEILDEIYRAKQNNPSLEIKILIDWHRAQRNLLGAEKSMTNADWYCEQRAKYQAEQDSPLFFGVPVNTREVFGVLHIKGFVFDDTVLYSGASINNVYLNQFNKYRYDRYHKITHPELANSMVNFINDYLLDPLAVHPLDQNTRPTTKEIRPAIKEFRKTLAFDARYTLKGARFLEETPEQLSISALFGLSKYSNQLNQVIEDLFQIVEEELAICTPYFNFPRTLQQKIRRLLNKGKKVEIIVGDKTANDFYIPPSEPFKMAGALPYLYESNLRRFSKKFEYEINQGLLVIRTWKDGDNSYHLKGVWVDNNYVLLTGNNLNPRAWRLDAENGLFIYDPKQELRAQFEQELDYIRQHTQVLRHYSELDEMKQYPAPVQKLLKKFARVKADKLVKMIL</sequence>
<evidence type="ECO:0000256" key="4">
    <source>
        <dbReference type="ARBA" id="ARBA00022737"/>
    </source>
</evidence>
<dbReference type="PANTHER" id="PTHR12586">
    <property type="entry name" value="CDP-DIACYLGLYCEROL--SERINE O-PHOSPHATIDYLTRANSFERASE"/>
    <property type="match status" value="1"/>
</dbReference>
<dbReference type="InterPro" id="IPR016270">
    <property type="entry name" value="PGS1"/>
</dbReference>
<evidence type="ECO:0000256" key="5">
    <source>
        <dbReference type="ARBA" id="ARBA00023098"/>
    </source>
</evidence>
<keyword evidence="2" id="KW-0444">Lipid biosynthesis</keyword>